<reference evidence="8 9" key="1">
    <citation type="submission" date="2024-02" db="EMBL/GenBank/DDBJ databases">
        <title>De novo assembly and annotation of 12 fungi associated with fruit tree decline syndrome in Ontario, Canada.</title>
        <authorList>
            <person name="Sulman M."/>
            <person name="Ellouze W."/>
            <person name="Ilyukhin E."/>
        </authorList>
    </citation>
    <scope>NUCLEOTIDE SEQUENCE [LARGE SCALE GENOMIC DNA]</scope>
    <source>
        <strain evidence="8 9">M42-189</strain>
    </source>
</reference>
<feature type="transmembrane region" description="Helical" evidence="6">
    <location>
        <begin position="26"/>
        <end position="45"/>
    </location>
</feature>
<evidence type="ECO:0000256" key="2">
    <source>
        <dbReference type="ARBA" id="ARBA00022692"/>
    </source>
</evidence>
<evidence type="ECO:0000256" key="6">
    <source>
        <dbReference type="SAM" id="Phobius"/>
    </source>
</evidence>
<keyword evidence="9" id="KW-1185">Reference proteome</keyword>
<evidence type="ECO:0000313" key="9">
    <source>
        <dbReference type="Proteomes" id="UP001521785"/>
    </source>
</evidence>
<evidence type="ECO:0000256" key="1">
    <source>
        <dbReference type="ARBA" id="ARBA00004141"/>
    </source>
</evidence>
<feature type="transmembrane region" description="Helical" evidence="6">
    <location>
        <begin position="212"/>
        <end position="234"/>
    </location>
</feature>
<evidence type="ECO:0000256" key="5">
    <source>
        <dbReference type="ARBA" id="ARBA00038359"/>
    </source>
</evidence>
<evidence type="ECO:0000313" key="8">
    <source>
        <dbReference type="EMBL" id="KAL1600553.1"/>
    </source>
</evidence>
<dbReference type="InterPro" id="IPR052337">
    <property type="entry name" value="SAT4-like"/>
</dbReference>
<name>A0ABR3R8M5_9PLEO</name>
<comment type="similarity">
    <text evidence="5">Belongs to the SAT4 family.</text>
</comment>
<comment type="caution">
    <text evidence="8">The sequence shown here is derived from an EMBL/GenBank/DDBJ whole genome shotgun (WGS) entry which is preliminary data.</text>
</comment>
<protein>
    <recommendedName>
        <fullName evidence="7">Rhodopsin domain-containing protein</fullName>
    </recommendedName>
</protein>
<feature type="transmembrane region" description="Helical" evidence="6">
    <location>
        <begin position="57"/>
        <end position="76"/>
    </location>
</feature>
<feature type="transmembrane region" description="Helical" evidence="6">
    <location>
        <begin position="96"/>
        <end position="118"/>
    </location>
</feature>
<keyword evidence="2 6" id="KW-0812">Transmembrane</keyword>
<proteinExistence type="inferred from homology"/>
<dbReference type="PANTHER" id="PTHR33048">
    <property type="entry name" value="PTH11-LIKE INTEGRAL MEMBRANE PROTEIN (AFU_ORTHOLOGUE AFUA_5G11245)"/>
    <property type="match status" value="1"/>
</dbReference>
<keyword evidence="3 6" id="KW-1133">Transmembrane helix</keyword>
<comment type="subcellular location">
    <subcellularLocation>
        <location evidence="1">Membrane</location>
        <topology evidence="1">Multi-pass membrane protein</topology>
    </subcellularLocation>
</comment>
<evidence type="ECO:0000256" key="3">
    <source>
        <dbReference type="ARBA" id="ARBA00022989"/>
    </source>
</evidence>
<feature type="transmembrane region" description="Helical" evidence="6">
    <location>
        <begin position="130"/>
        <end position="152"/>
    </location>
</feature>
<feature type="transmembrane region" description="Helical" evidence="6">
    <location>
        <begin position="183"/>
        <end position="200"/>
    </location>
</feature>
<dbReference type="Proteomes" id="UP001521785">
    <property type="component" value="Unassembled WGS sequence"/>
</dbReference>
<gene>
    <name evidence="8" type="ORF">SLS60_006939</name>
</gene>
<dbReference type="PANTHER" id="PTHR33048:SF147">
    <property type="entry name" value="INTEGRAL MEMBRANE PROTEIN"/>
    <property type="match status" value="1"/>
</dbReference>
<evidence type="ECO:0000256" key="4">
    <source>
        <dbReference type="ARBA" id="ARBA00023136"/>
    </source>
</evidence>
<feature type="domain" description="Rhodopsin" evidence="7">
    <location>
        <begin position="41"/>
        <end position="277"/>
    </location>
</feature>
<dbReference type="EMBL" id="JAKJXO020000009">
    <property type="protein sequence ID" value="KAL1600553.1"/>
    <property type="molecule type" value="Genomic_DNA"/>
</dbReference>
<organism evidence="8 9">
    <name type="scientific">Paraconiothyrium brasiliense</name>
    <dbReference type="NCBI Taxonomy" id="300254"/>
    <lineage>
        <taxon>Eukaryota</taxon>
        <taxon>Fungi</taxon>
        <taxon>Dikarya</taxon>
        <taxon>Ascomycota</taxon>
        <taxon>Pezizomycotina</taxon>
        <taxon>Dothideomycetes</taxon>
        <taxon>Pleosporomycetidae</taxon>
        <taxon>Pleosporales</taxon>
        <taxon>Massarineae</taxon>
        <taxon>Didymosphaeriaceae</taxon>
        <taxon>Paraconiothyrium</taxon>
    </lineage>
</organism>
<sequence>MWLRPRESDGADSITNYVNPEKELNAGLWSLWSGATLFLGLRLYCKITRRHGLWYDDYILILAWSMLLLTDAMISHQYATGYVPVNGSKWDDRMHILINISSCTNVLGQAWSKTAFGVTLLKLTNRYQQWIIWFCIVTMNVWMAVKVIFQWAKLCDEESYNVWYRLDFCLDKTFRDDFKEAGNIYNIIMDFVFAFFPWWITWKLDMRKNEKIGLCVTMSLGVVVAVVAAVRVAWKDEGNKRDPFYYQRNGISNVWYSSEVAGTILVQCIPVLRPFLREVHASLTSKRLPSEGTTSRRSWAWTVSKKRDSTVPGTPIMDLKALEGTSGMNGLNFGFNETKISSNNGLELETIREIDDEENNLVELLRAVKRHQHVFIRTEYNCLNDNSDVYNQNDRNPHTSIQ</sequence>
<dbReference type="Pfam" id="PF20684">
    <property type="entry name" value="Fung_rhodopsin"/>
    <property type="match status" value="1"/>
</dbReference>
<accession>A0ABR3R8M5</accession>
<keyword evidence="4 6" id="KW-0472">Membrane</keyword>
<evidence type="ECO:0000259" key="7">
    <source>
        <dbReference type="Pfam" id="PF20684"/>
    </source>
</evidence>
<dbReference type="InterPro" id="IPR049326">
    <property type="entry name" value="Rhodopsin_dom_fungi"/>
</dbReference>